<dbReference type="PhylomeDB" id="A7TEF3"/>
<dbReference type="RefSeq" id="XP_001647118.1">
    <property type="nucleotide sequence ID" value="XM_001647068.1"/>
</dbReference>
<dbReference type="STRING" id="436907.A7TEF3"/>
<dbReference type="OMA" id="QIETICN"/>
<accession>A7TEF3</accession>
<dbReference type="GO" id="GO:0034727">
    <property type="term" value="P:piecemeal microautophagy of the nucleus"/>
    <property type="evidence" value="ECO:0007669"/>
    <property type="project" value="EnsemblFungi"/>
</dbReference>
<evidence type="ECO:0000313" key="2">
    <source>
        <dbReference type="Proteomes" id="UP000000267"/>
    </source>
</evidence>
<dbReference type="Proteomes" id="UP000000267">
    <property type="component" value="Unassembled WGS sequence"/>
</dbReference>
<dbReference type="GO" id="GO:1990316">
    <property type="term" value="C:Atg1/ULK1 kinase complex"/>
    <property type="evidence" value="ECO:0007669"/>
    <property type="project" value="EnsemblFungi"/>
</dbReference>
<keyword evidence="2" id="KW-1185">Reference proteome</keyword>
<dbReference type="AlphaFoldDB" id="A7TEF3"/>
<protein>
    <submittedName>
        <fullName evidence="1">Uncharacterized protein</fullName>
    </submittedName>
</protein>
<reference evidence="1 2" key="1">
    <citation type="journal article" date="2007" name="Proc. Natl. Acad. Sci. U.S.A.">
        <title>Independent sorting-out of thousands of duplicated gene pairs in two yeast species descended from a whole-genome duplication.</title>
        <authorList>
            <person name="Scannell D.R."/>
            <person name="Frank A.C."/>
            <person name="Conant G.C."/>
            <person name="Byrne K.P."/>
            <person name="Woolfit M."/>
            <person name="Wolfe K.H."/>
        </authorList>
    </citation>
    <scope>NUCLEOTIDE SEQUENCE [LARGE SCALE GENOMIC DNA]</scope>
    <source>
        <strain evidence="2">ATCC 22028 / DSM 70294 / BCRC 21397 / CBS 2163 / NBRC 10782 / NRRL Y-8283 / UCD 57-17</strain>
    </source>
</reference>
<dbReference type="GO" id="GO:0000407">
    <property type="term" value="C:phagophore assembly site"/>
    <property type="evidence" value="ECO:0007669"/>
    <property type="project" value="EnsemblFungi"/>
</dbReference>
<dbReference type="FunCoup" id="A7TEF3">
    <property type="interactions" value="133"/>
</dbReference>
<dbReference type="OrthoDB" id="4065598at2759"/>
<gene>
    <name evidence="1" type="ORF">Kpol_1036p2</name>
</gene>
<dbReference type="GO" id="GO:0000422">
    <property type="term" value="P:autophagy of mitochondrion"/>
    <property type="evidence" value="ECO:0007669"/>
    <property type="project" value="EnsemblFungi"/>
</dbReference>
<dbReference type="GeneID" id="5547593"/>
<dbReference type="Gene3D" id="2.60.270.60">
    <property type="match status" value="1"/>
</dbReference>
<dbReference type="Pfam" id="PF09795">
    <property type="entry name" value="ATG31"/>
    <property type="match status" value="1"/>
</dbReference>
<dbReference type="EMBL" id="DS480380">
    <property type="protein sequence ID" value="EDO19260.1"/>
    <property type="molecule type" value="Genomic_DNA"/>
</dbReference>
<name>A7TEF3_VANPO</name>
<dbReference type="InterPro" id="IPR018621">
    <property type="entry name" value="Atg31"/>
</dbReference>
<proteinExistence type="predicted"/>
<dbReference type="HOGENOM" id="CLU_138108_0_0_1"/>
<dbReference type="eggNOG" id="ENOG502SA9V">
    <property type="taxonomic scope" value="Eukaryota"/>
</dbReference>
<dbReference type="KEGG" id="vpo:Kpol_1036p2"/>
<evidence type="ECO:0000313" key="1">
    <source>
        <dbReference type="EMBL" id="EDO19260.1"/>
    </source>
</evidence>
<sequence length="163" mass="18620">MMEYKVPTITVYDKNVYYLLSSRDFSNEPGPAGIFDNLGPGKSMFPTKIKYIFEDDDDQSIESNEENGIDNVIIIDLDNNHSLENVTLLSDGYELLSFKENKLPTPGERSDKQELKDICNEIEIDVISQFRDLSKVSKNLSLDDLIKIYALQNEQIRTISDTL</sequence>
<organism evidence="2">
    <name type="scientific">Vanderwaltozyma polyspora (strain ATCC 22028 / DSM 70294 / BCRC 21397 / CBS 2163 / NBRC 10782 / NRRL Y-8283 / UCD 57-17)</name>
    <name type="common">Kluyveromyces polysporus</name>
    <dbReference type="NCBI Taxonomy" id="436907"/>
    <lineage>
        <taxon>Eukaryota</taxon>
        <taxon>Fungi</taxon>
        <taxon>Dikarya</taxon>
        <taxon>Ascomycota</taxon>
        <taxon>Saccharomycotina</taxon>
        <taxon>Saccharomycetes</taxon>
        <taxon>Saccharomycetales</taxon>
        <taxon>Saccharomycetaceae</taxon>
        <taxon>Vanderwaltozyma</taxon>
    </lineage>
</organism>
<dbReference type="InParanoid" id="A7TEF3"/>